<reference evidence="6 7" key="1">
    <citation type="journal article" date="2007" name="Nature">
        <title>Genome of the marsupial Monodelphis domestica reveals innovation in non-coding sequences.</title>
        <authorList>
            <person name="Mikkelsen T.S."/>
            <person name="Wakefield M.J."/>
            <person name="Aken B."/>
            <person name="Amemiya C.T."/>
            <person name="Chang J.L."/>
            <person name="Duke S."/>
            <person name="Garber M."/>
            <person name="Gentles A.J."/>
            <person name="Goodstadt L."/>
            <person name="Heger A."/>
            <person name="Jurka J."/>
            <person name="Kamal M."/>
            <person name="Mauceli E."/>
            <person name="Searle S.M."/>
            <person name="Sharpe T."/>
            <person name="Baker M.L."/>
            <person name="Batzer M.A."/>
            <person name="Benos P.V."/>
            <person name="Belov K."/>
            <person name="Clamp M."/>
            <person name="Cook A."/>
            <person name="Cuff J."/>
            <person name="Das R."/>
            <person name="Davidow L."/>
            <person name="Deakin J.E."/>
            <person name="Fazzari M.J."/>
            <person name="Glass J.L."/>
            <person name="Grabherr M."/>
            <person name="Greally J.M."/>
            <person name="Gu W."/>
            <person name="Hore T.A."/>
            <person name="Huttley G.A."/>
            <person name="Kleber M."/>
            <person name="Jirtle R.L."/>
            <person name="Koina E."/>
            <person name="Lee J.T."/>
            <person name="Mahony S."/>
            <person name="Marra M.A."/>
            <person name="Miller R.D."/>
            <person name="Nicholls R.D."/>
            <person name="Oda M."/>
            <person name="Papenfuss A.T."/>
            <person name="Parra Z.E."/>
            <person name="Pollock D.D."/>
            <person name="Ray D.A."/>
            <person name="Schein J.E."/>
            <person name="Speed T.P."/>
            <person name="Thompson K."/>
            <person name="VandeBerg J.L."/>
            <person name="Wade C.M."/>
            <person name="Walker J.A."/>
            <person name="Waters P.D."/>
            <person name="Webber C."/>
            <person name="Weidman J.R."/>
            <person name="Xie X."/>
            <person name="Zody M.C."/>
            <person name="Baldwin J."/>
            <person name="Abdouelleil A."/>
            <person name="Abdulkadir J."/>
            <person name="Abebe A."/>
            <person name="Abera B."/>
            <person name="Abreu J."/>
            <person name="Acer S.C."/>
            <person name="Aftuck L."/>
            <person name="Alexander A."/>
            <person name="An P."/>
            <person name="Anderson E."/>
            <person name="Anderson S."/>
            <person name="Arachi H."/>
            <person name="Azer M."/>
            <person name="Bachantsang P."/>
            <person name="Barry A."/>
            <person name="Bayul T."/>
            <person name="Berlin A."/>
            <person name="Bessette D."/>
            <person name="Bloom T."/>
            <person name="Bloom T."/>
            <person name="Boguslavskiy L."/>
            <person name="Bonnet C."/>
            <person name="Boukhgalter B."/>
            <person name="Bourzgui I."/>
            <person name="Brown A."/>
            <person name="Cahill P."/>
            <person name="Channer S."/>
            <person name="Cheshatsang Y."/>
            <person name="Chuda L."/>
            <person name="Citroen M."/>
            <person name="Collymore A."/>
            <person name="Cooke P."/>
            <person name="Costello M."/>
            <person name="D'Aco K."/>
            <person name="Daza R."/>
            <person name="De Haan G."/>
            <person name="DeGray S."/>
            <person name="DeMaso C."/>
            <person name="Dhargay N."/>
            <person name="Dooley K."/>
            <person name="Dooley E."/>
            <person name="Doricent M."/>
            <person name="Dorje P."/>
            <person name="Dorjee K."/>
            <person name="Dupes A."/>
            <person name="Elong R."/>
            <person name="Falk J."/>
            <person name="Farina A."/>
            <person name="Faro S."/>
            <person name="Ferguson D."/>
            <person name="Fisher S."/>
            <person name="Foley C.D."/>
            <person name="Franke A."/>
            <person name="Friedrich D."/>
            <person name="Gadbois L."/>
            <person name="Gearin G."/>
            <person name="Gearin C.R."/>
            <person name="Giannoukos G."/>
            <person name="Goode T."/>
            <person name="Graham J."/>
            <person name="Grandbois E."/>
            <person name="Grewal S."/>
            <person name="Gyaltsen K."/>
            <person name="Hafez N."/>
            <person name="Hagos B."/>
            <person name="Hall J."/>
            <person name="Henson C."/>
            <person name="Hollinger A."/>
            <person name="Honan T."/>
            <person name="Huard M.D."/>
            <person name="Hughes L."/>
            <person name="Hurhula B."/>
            <person name="Husby M.E."/>
            <person name="Kamat A."/>
            <person name="Kanga B."/>
            <person name="Kashin S."/>
            <person name="Khazanovich D."/>
            <person name="Kisner P."/>
            <person name="Lance K."/>
            <person name="Lara M."/>
            <person name="Lee W."/>
            <person name="Lennon N."/>
            <person name="Letendre F."/>
            <person name="LeVine R."/>
            <person name="Lipovsky A."/>
            <person name="Liu X."/>
            <person name="Liu J."/>
            <person name="Liu S."/>
            <person name="Lokyitsang T."/>
            <person name="Lokyitsang Y."/>
            <person name="Lubonja R."/>
            <person name="Lui A."/>
            <person name="MacDonald P."/>
            <person name="Magnisalis V."/>
            <person name="Maru K."/>
            <person name="Matthews C."/>
            <person name="McCusker W."/>
            <person name="McDonough S."/>
            <person name="Mehta T."/>
            <person name="Meldrim J."/>
            <person name="Meneus L."/>
            <person name="Mihai O."/>
            <person name="Mihalev A."/>
            <person name="Mihova T."/>
            <person name="Mittelman R."/>
            <person name="Mlenga V."/>
            <person name="Montmayeur A."/>
            <person name="Mulrain L."/>
            <person name="Navidi A."/>
            <person name="Naylor J."/>
            <person name="Negash T."/>
            <person name="Nguyen T."/>
            <person name="Nguyen N."/>
            <person name="Nicol R."/>
            <person name="Norbu C."/>
            <person name="Norbu N."/>
            <person name="Novod N."/>
            <person name="O'Neill B."/>
            <person name="Osman S."/>
            <person name="Markiewicz E."/>
            <person name="Oyono O.L."/>
            <person name="Patti C."/>
            <person name="Phunkhang P."/>
            <person name="Pierre F."/>
            <person name="Priest M."/>
            <person name="Raghuraman S."/>
            <person name="Rege F."/>
            <person name="Reyes R."/>
            <person name="Rise C."/>
            <person name="Rogov P."/>
            <person name="Ross K."/>
            <person name="Ryan E."/>
            <person name="Settipalli S."/>
            <person name="Shea T."/>
            <person name="Sherpa N."/>
            <person name="Shi L."/>
            <person name="Shih D."/>
            <person name="Sparrow T."/>
            <person name="Spaulding J."/>
            <person name="Stalker J."/>
            <person name="Stange-Thomann N."/>
            <person name="Stavropoulos S."/>
            <person name="Stone C."/>
            <person name="Strader C."/>
            <person name="Tesfaye S."/>
            <person name="Thomson T."/>
            <person name="Thoulutsang Y."/>
            <person name="Thoulutsang D."/>
            <person name="Topham K."/>
            <person name="Topping I."/>
            <person name="Tsamla T."/>
            <person name="Vassiliev H."/>
            <person name="Vo A."/>
            <person name="Wangchuk T."/>
            <person name="Wangdi T."/>
            <person name="Weiand M."/>
            <person name="Wilkinson J."/>
            <person name="Wilson A."/>
            <person name="Yadav S."/>
            <person name="Young G."/>
            <person name="Yu Q."/>
            <person name="Zembek L."/>
            <person name="Zhong D."/>
            <person name="Zimmer A."/>
            <person name="Zwirko Z."/>
            <person name="Jaffe D.B."/>
            <person name="Alvarez P."/>
            <person name="Brockman W."/>
            <person name="Butler J."/>
            <person name="Chin C."/>
            <person name="Gnerre S."/>
            <person name="MacCallum I."/>
            <person name="Graves J.A."/>
            <person name="Ponting C.P."/>
            <person name="Breen M."/>
            <person name="Samollow P.B."/>
            <person name="Lander E.S."/>
            <person name="Lindblad-Toh K."/>
        </authorList>
    </citation>
    <scope>NUCLEOTIDE SEQUENCE [LARGE SCALE GENOMIC DNA]</scope>
</reference>
<dbReference type="InParanoid" id="A0A5F8HEQ5"/>
<evidence type="ECO:0000256" key="5">
    <source>
        <dbReference type="SAM" id="Phobius"/>
    </source>
</evidence>
<protein>
    <submittedName>
        <fullName evidence="6">Uncharacterized protein</fullName>
    </submittedName>
</protein>
<evidence type="ECO:0000256" key="1">
    <source>
        <dbReference type="ARBA" id="ARBA00008335"/>
    </source>
</evidence>
<name>A0A5F8HEQ5_MONDO</name>
<keyword evidence="7" id="KW-1185">Reference proteome</keyword>
<feature type="transmembrane region" description="Helical" evidence="5">
    <location>
        <begin position="19"/>
        <end position="40"/>
    </location>
</feature>
<evidence type="ECO:0000256" key="4">
    <source>
        <dbReference type="ARBA" id="ARBA00023136"/>
    </source>
</evidence>
<keyword evidence="2 5" id="KW-0812">Transmembrane</keyword>
<evidence type="ECO:0000313" key="7">
    <source>
        <dbReference type="Proteomes" id="UP000002280"/>
    </source>
</evidence>
<dbReference type="PANTHER" id="PTHR23121">
    <property type="entry name" value="SODIUM-DEPENDENT GLUCOSE TRANSPORTER 1"/>
    <property type="match status" value="1"/>
</dbReference>
<dbReference type="AlphaFoldDB" id="A0A5F8HEQ5"/>
<accession>A0A5F8HEQ5</accession>
<comment type="similarity">
    <text evidence="1">Belongs to the major facilitator superfamily.</text>
</comment>
<keyword evidence="3 5" id="KW-1133">Transmembrane helix</keyword>
<keyword evidence="4 5" id="KW-0472">Membrane</keyword>
<dbReference type="GeneTree" id="ENSGT00940000178268"/>
<sequence length="101" mass="10907">TAPWAATATSWACNLQPALTYWSVFFRFGLCMGFLGPAVSDLCCQTHGSLPQISWVFFSKLFCLLLGSALGAKPKKKEKLGLPGTCKKLHPTLKVVMGKAS</sequence>
<dbReference type="Bgee" id="ENSMODG00000042605">
    <property type="expression patterns" value="Expressed in spinal cord and 1 other cell type or tissue"/>
</dbReference>
<reference evidence="6" key="3">
    <citation type="submission" date="2025-09" db="UniProtKB">
        <authorList>
            <consortium name="Ensembl"/>
        </authorList>
    </citation>
    <scope>IDENTIFICATION</scope>
</reference>
<dbReference type="Proteomes" id="UP000002280">
    <property type="component" value="Chromosome 1"/>
</dbReference>
<feature type="transmembrane region" description="Helical" evidence="5">
    <location>
        <begin position="52"/>
        <end position="72"/>
    </location>
</feature>
<reference evidence="6" key="2">
    <citation type="submission" date="2025-08" db="UniProtKB">
        <authorList>
            <consortium name="Ensembl"/>
        </authorList>
    </citation>
    <scope>IDENTIFICATION</scope>
</reference>
<evidence type="ECO:0000256" key="2">
    <source>
        <dbReference type="ARBA" id="ARBA00022692"/>
    </source>
</evidence>
<proteinExistence type="inferred from homology"/>
<dbReference type="PANTHER" id="PTHR23121:SF10">
    <property type="entry name" value="MAJOR FACILITATOR SUPERFAMILY DOMAIN-CONTAINING PROTEIN 4A"/>
    <property type="match status" value="1"/>
</dbReference>
<organism evidence="6 7">
    <name type="scientific">Monodelphis domestica</name>
    <name type="common">Gray short-tailed opossum</name>
    <dbReference type="NCBI Taxonomy" id="13616"/>
    <lineage>
        <taxon>Eukaryota</taxon>
        <taxon>Metazoa</taxon>
        <taxon>Chordata</taxon>
        <taxon>Craniata</taxon>
        <taxon>Vertebrata</taxon>
        <taxon>Euteleostomi</taxon>
        <taxon>Mammalia</taxon>
        <taxon>Metatheria</taxon>
        <taxon>Didelphimorphia</taxon>
        <taxon>Didelphidae</taxon>
        <taxon>Monodelphis</taxon>
    </lineage>
</organism>
<evidence type="ECO:0000256" key="3">
    <source>
        <dbReference type="ARBA" id="ARBA00022989"/>
    </source>
</evidence>
<evidence type="ECO:0000313" key="6">
    <source>
        <dbReference type="Ensembl" id="ENSMODP00000058560.1"/>
    </source>
</evidence>
<dbReference type="Ensembl" id="ENSMODT00000060237.1">
    <property type="protein sequence ID" value="ENSMODP00000058560.1"/>
    <property type="gene ID" value="ENSMODG00000042605.1"/>
</dbReference>